<feature type="compositionally biased region" description="Basic and acidic residues" evidence="1">
    <location>
        <begin position="90"/>
        <end position="112"/>
    </location>
</feature>
<dbReference type="Gramene" id="ONK78055">
    <property type="protein sequence ID" value="ONK78055"/>
    <property type="gene ID" value="A4U43_C02F13760"/>
</dbReference>
<evidence type="ECO:0000256" key="1">
    <source>
        <dbReference type="SAM" id="MobiDB-lite"/>
    </source>
</evidence>
<sequence>MDKSPNQTSTLRVNAISTFEEPYLGLVGFSQGRLTTSVSLKMRSISRGFLILSRSGPHITKLLGEVASLRVGRGVGLEQAAKMTTPSAPEVDKLRRELEESQKKAERMEEAL</sequence>
<evidence type="ECO:0000313" key="3">
    <source>
        <dbReference type="Proteomes" id="UP000243459"/>
    </source>
</evidence>
<evidence type="ECO:0000313" key="2">
    <source>
        <dbReference type="EMBL" id="ONK78055.1"/>
    </source>
</evidence>
<accession>A0A5P1FI37</accession>
<feature type="region of interest" description="Disordered" evidence="1">
    <location>
        <begin position="82"/>
        <end position="112"/>
    </location>
</feature>
<organism evidence="2 3">
    <name type="scientific">Asparagus officinalis</name>
    <name type="common">Garden asparagus</name>
    <dbReference type="NCBI Taxonomy" id="4686"/>
    <lineage>
        <taxon>Eukaryota</taxon>
        <taxon>Viridiplantae</taxon>
        <taxon>Streptophyta</taxon>
        <taxon>Embryophyta</taxon>
        <taxon>Tracheophyta</taxon>
        <taxon>Spermatophyta</taxon>
        <taxon>Magnoliopsida</taxon>
        <taxon>Liliopsida</taxon>
        <taxon>Asparagales</taxon>
        <taxon>Asparagaceae</taxon>
        <taxon>Asparagoideae</taxon>
        <taxon>Asparagus</taxon>
    </lineage>
</organism>
<protein>
    <submittedName>
        <fullName evidence="2">Uncharacterized protein</fullName>
    </submittedName>
</protein>
<dbReference type="Proteomes" id="UP000243459">
    <property type="component" value="Chromosome 2"/>
</dbReference>
<gene>
    <name evidence="2" type="ORF">A4U43_C02F13760</name>
</gene>
<name>A0A5P1FI37_ASPOF</name>
<proteinExistence type="predicted"/>
<keyword evidence="3" id="KW-1185">Reference proteome</keyword>
<dbReference type="EMBL" id="CM007382">
    <property type="protein sequence ID" value="ONK78055.1"/>
    <property type="molecule type" value="Genomic_DNA"/>
</dbReference>
<dbReference type="AlphaFoldDB" id="A0A5P1FI37"/>
<reference evidence="3" key="1">
    <citation type="journal article" date="2017" name="Nat. Commun.">
        <title>The asparagus genome sheds light on the origin and evolution of a young Y chromosome.</title>
        <authorList>
            <person name="Harkess A."/>
            <person name="Zhou J."/>
            <person name="Xu C."/>
            <person name="Bowers J.E."/>
            <person name="Van der Hulst R."/>
            <person name="Ayyampalayam S."/>
            <person name="Mercati F."/>
            <person name="Riccardi P."/>
            <person name="McKain M.R."/>
            <person name="Kakrana A."/>
            <person name="Tang H."/>
            <person name="Ray J."/>
            <person name="Groenendijk J."/>
            <person name="Arikit S."/>
            <person name="Mathioni S.M."/>
            <person name="Nakano M."/>
            <person name="Shan H."/>
            <person name="Telgmann-Rauber A."/>
            <person name="Kanno A."/>
            <person name="Yue Z."/>
            <person name="Chen H."/>
            <person name="Li W."/>
            <person name="Chen Y."/>
            <person name="Xu X."/>
            <person name="Zhang Y."/>
            <person name="Luo S."/>
            <person name="Chen H."/>
            <person name="Gao J."/>
            <person name="Mao Z."/>
            <person name="Pires J.C."/>
            <person name="Luo M."/>
            <person name="Kudrna D."/>
            <person name="Wing R.A."/>
            <person name="Meyers B.C."/>
            <person name="Yi K."/>
            <person name="Kong H."/>
            <person name="Lavrijsen P."/>
            <person name="Sunseri F."/>
            <person name="Falavigna A."/>
            <person name="Ye Y."/>
            <person name="Leebens-Mack J.H."/>
            <person name="Chen G."/>
        </authorList>
    </citation>
    <scope>NUCLEOTIDE SEQUENCE [LARGE SCALE GENOMIC DNA]</scope>
    <source>
        <strain evidence="3">cv. DH0086</strain>
    </source>
</reference>